<gene>
    <name evidence="4" type="ORF">BGI27_08370</name>
    <name evidence="5" type="ORF">CGU29_08020</name>
</gene>
<accession>A0A272ETJ8</accession>
<dbReference type="Proteomes" id="UP000623509">
    <property type="component" value="Unassembled WGS sequence"/>
</dbReference>
<evidence type="ECO:0000256" key="1">
    <source>
        <dbReference type="SAM" id="Phobius"/>
    </source>
</evidence>
<dbReference type="Gene3D" id="3.30.70.270">
    <property type="match status" value="1"/>
</dbReference>
<dbReference type="InterPro" id="IPR052163">
    <property type="entry name" value="DGC-Regulatory_Protein"/>
</dbReference>
<dbReference type="InterPro" id="IPR029787">
    <property type="entry name" value="Nucleotide_cyclase"/>
</dbReference>
<dbReference type="PANTHER" id="PTHR46663">
    <property type="entry name" value="DIGUANYLATE CYCLASE DGCT-RELATED"/>
    <property type="match status" value="1"/>
</dbReference>
<evidence type="ECO:0000313" key="5">
    <source>
        <dbReference type="EMBL" id="PAS93376.1"/>
    </source>
</evidence>
<sequence>MSNPHRITLFRALRRTYFGTTLLALTLAALSLATLAFITLRAQQDRNLELIARTIAYTSEASVMFTDSRTAYEILEQIALREHLLEAAIHLPDGREFARYQRSRTDGMGRISVMLVKALPPVQARTEIKLENRLLGEVRIRDSGDFVTAFFFRVVVAGILGLSIVLLAARSFATRVEKRLVSQLDALSSMTHEARIRKDFSQRLPSFEVTEFDQLGKDFNALFDELEERNTELLARQRRLEQANSTLSHLALHDSLTGLANRAYFHEFLDTAIAAAAREHHQIGILYLDNDRFKEINDTHGHAAGDVLLVEVARRLRDTVRDSDLVARLGGDEFAILLAPLHDSVDAERVARKIESAVSAPMQLKPGVIVRPGISVGIAVFPTHAANGEALLRVADQAMYRAKRAKREASDADASPGESS</sequence>
<dbReference type="NCBIfam" id="TIGR00254">
    <property type="entry name" value="GGDEF"/>
    <property type="match status" value="1"/>
</dbReference>
<protein>
    <submittedName>
        <fullName evidence="5">Diguanylate cyclase</fullName>
    </submittedName>
</protein>
<keyword evidence="1" id="KW-0812">Transmembrane</keyword>
<feature type="domain" description="GGDEF" evidence="3">
    <location>
        <begin position="281"/>
        <end position="415"/>
    </location>
</feature>
<dbReference type="InterPro" id="IPR000160">
    <property type="entry name" value="GGDEF_dom"/>
</dbReference>
<evidence type="ECO:0000259" key="2">
    <source>
        <dbReference type="PROSITE" id="PS50885"/>
    </source>
</evidence>
<keyword evidence="7" id="KW-1185">Reference proteome</keyword>
<dbReference type="InterPro" id="IPR033417">
    <property type="entry name" value="CHASE8"/>
</dbReference>
<name>A0A272ETJ8_9RHOO</name>
<dbReference type="SMART" id="SM00267">
    <property type="entry name" value="GGDEF"/>
    <property type="match status" value="1"/>
</dbReference>
<dbReference type="PANTHER" id="PTHR46663:SF2">
    <property type="entry name" value="GGDEF DOMAIN-CONTAINING PROTEIN"/>
    <property type="match status" value="1"/>
</dbReference>
<dbReference type="SMART" id="SM00304">
    <property type="entry name" value="HAMP"/>
    <property type="match status" value="1"/>
</dbReference>
<dbReference type="Proteomes" id="UP000216107">
    <property type="component" value="Unassembled WGS sequence"/>
</dbReference>
<dbReference type="GO" id="GO:0003824">
    <property type="term" value="F:catalytic activity"/>
    <property type="evidence" value="ECO:0007669"/>
    <property type="project" value="UniProtKB-ARBA"/>
</dbReference>
<dbReference type="EMBL" id="NMRN01000018">
    <property type="protein sequence ID" value="PAS93376.1"/>
    <property type="molecule type" value="Genomic_DNA"/>
</dbReference>
<dbReference type="AlphaFoldDB" id="A0A272ETJ8"/>
<feature type="transmembrane region" description="Helical" evidence="1">
    <location>
        <begin position="150"/>
        <end position="169"/>
    </location>
</feature>
<dbReference type="RefSeq" id="WP_095524436.1">
    <property type="nucleotide sequence ID" value="NZ_MDUX01000022.1"/>
</dbReference>
<dbReference type="PROSITE" id="PS50885">
    <property type="entry name" value="HAMP"/>
    <property type="match status" value="1"/>
</dbReference>
<organism evidence="5 6">
    <name type="scientific">Candidatus Dactylopiibacterium carminicum</name>
    <dbReference type="NCBI Taxonomy" id="857335"/>
    <lineage>
        <taxon>Bacteria</taxon>
        <taxon>Pseudomonadati</taxon>
        <taxon>Pseudomonadota</taxon>
        <taxon>Betaproteobacteria</taxon>
        <taxon>Rhodocyclales</taxon>
        <taxon>Rhodocyclaceae</taxon>
        <taxon>Candidatus Dactylopiibacterium</taxon>
    </lineage>
</organism>
<dbReference type="OrthoDB" id="9812260at2"/>
<proteinExistence type="predicted"/>
<dbReference type="FunFam" id="3.30.70.270:FF:000001">
    <property type="entry name" value="Diguanylate cyclase domain protein"/>
    <property type="match status" value="1"/>
</dbReference>
<dbReference type="EMBL" id="MDUX01000022">
    <property type="protein sequence ID" value="KAF7599366.1"/>
    <property type="molecule type" value="Genomic_DNA"/>
</dbReference>
<evidence type="ECO:0000259" key="3">
    <source>
        <dbReference type="PROSITE" id="PS50887"/>
    </source>
</evidence>
<dbReference type="Pfam" id="PF00990">
    <property type="entry name" value="GGDEF"/>
    <property type="match status" value="1"/>
</dbReference>
<reference evidence="4 7" key="1">
    <citation type="submission" date="2016-08" db="EMBL/GenBank/DDBJ databases">
        <title>Candidatus Dactylopiibacterium carminicum genome sequence.</title>
        <authorList>
            <person name="Ramirez-Puebla S.T."/>
            <person name="Ormeno-Orrillo E."/>
            <person name="Vera-Ponce De Leon A."/>
            <person name="Luis L."/>
            <person name="Sanchez-Flores A."/>
            <person name="Monica R."/>
            <person name="Martinez-Romero E."/>
        </authorList>
    </citation>
    <scope>NUCLEOTIDE SEQUENCE [LARGE SCALE GENOMIC DNA]</scope>
    <source>
        <strain evidence="4">END1</strain>
    </source>
</reference>
<evidence type="ECO:0000313" key="6">
    <source>
        <dbReference type="Proteomes" id="UP000216107"/>
    </source>
</evidence>
<dbReference type="GO" id="GO:0007165">
    <property type="term" value="P:signal transduction"/>
    <property type="evidence" value="ECO:0007669"/>
    <property type="project" value="InterPro"/>
</dbReference>
<dbReference type="SUPFAM" id="SSF55073">
    <property type="entry name" value="Nucleotide cyclase"/>
    <property type="match status" value="1"/>
</dbReference>
<keyword evidence="1" id="KW-1133">Transmembrane helix</keyword>
<evidence type="ECO:0000313" key="4">
    <source>
        <dbReference type="EMBL" id="KAF7599366.1"/>
    </source>
</evidence>
<evidence type="ECO:0000313" key="7">
    <source>
        <dbReference type="Proteomes" id="UP000623509"/>
    </source>
</evidence>
<comment type="caution">
    <text evidence="5">The sequence shown here is derived from an EMBL/GenBank/DDBJ whole genome shotgun (WGS) entry which is preliminary data.</text>
</comment>
<dbReference type="InterPro" id="IPR043128">
    <property type="entry name" value="Rev_trsase/Diguanyl_cyclase"/>
</dbReference>
<dbReference type="GO" id="GO:0016020">
    <property type="term" value="C:membrane"/>
    <property type="evidence" value="ECO:0007669"/>
    <property type="project" value="InterPro"/>
</dbReference>
<dbReference type="CDD" id="cd01949">
    <property type="entry name" value="GGDEF"/>
    <property type="match status" value="1"/>
</dbReference>
<feature type="domain" description="HAMP" evidence="2">
    <location>
        <begin position="178"/>
        <end position="231"/>
    </location>
</feature>
<dbReference type="InterPro" id="IPR003660">
    <property type="entry name" value="HAMP_dom"/>
</dbReference>
<reference evidence="5 6" key="2">
    <citation type="submission" date="2017-07" db="EMBL/GenBank/DDBJ databases">
        <title>Candidatus Dactylopiibacterium carminicum, a nitrogen-fixing symbiont of the cochineal insect Dactylopius coccus and Dactylopius opuntiae (Hemiptera: Coccoidea: Dactylopiidae).</title>
        <authorList>
            <person name="Vera A."/>
        </authorList>
    </citation>
    <scope>NUCLEOTIDE SEQUENCE [LARGE SCALE GENOMIC DNA]</scope>
    <source>
        <strain evidence="5 6">NFDCM</strain>
    </source>
</reference>
<dbReference type="Pfam" id="PF17152">
    <property type="entry name" value="CHASE8"/>
    <property type="match status" value="1"/>
</dbReference>
<keyword evidence="1" id="KW-0472">Membrane</keyword>
<dbReference type="PROSITE" id="PS50887">
    <property type="entry name" value="GGDEF"/>
    <property type="match status" value="1"/>
</dbReference>